<sequence>MLTDKELLIKALENWANPALKQMFSSSPILKAFSFLSPLVKMPIRKYSKYLDMFTDENDNINTDEIFNLFLEEIEAKGGIQIGSIVINRKDILYLRDEYSKLKQQNV</sequence>
<name>A0A7M1RXU1_9CAUD</name>
<reference evidence="1 2" key="1">
    <citation type="submission" date="2020-07" db="EMBL/GenBank/DDBJ databases">
        <title>Taxonomic proposal: Crassvirales, a new order of highly abundant and diverse bacterial viruses.</title>
        <authorList>
            <person name="Shkoporov A.N."/>
            <person name="Stockdale S.R."/>
            <person name="Guerin E."/>
            <person name="Ross R.P."/>
            <person name="Hill C."/>
        </authorList>
    </citation>
    <scope>NUCLEOTIDE SEQUENCE [LARGE SCALE GENOMIC DNA]</scope>
</reference>
<accession>A0A7M1RXU1</accession>
<dbReference type="GeneID" id="65128920"/>
<evidence type="ECO:0000313" key="1">
    <source>
        <dbReference type="EMBL" id="QOR58449.1"/>
    </source>
</evidence>
<organism evidence="1 2">
    <name type="scientific">uncultured phage cr118_1</name>
    <dbReference type="NCBI Taxonomy" id="2772063"/>
    <lineage>
        <taxon>Viruses</taxon>
        <taxon>Duplodnaviria</taxon>
        <taxon>Heunggongvirae</taxon>
        <taxon>Uroviricota</taxon>
        <taxon>Caudoviricetes</taxon>
        <taxon>Crassvirales</taxon>
        <taxon>Suoliviridae</taxon>
        <taxon>Uncouvirinae</taxon>
        <taxon>Besingivirus</taxon>
        <taxon>Besingivirus coli</taxon>
    </lineage>
</organism>
<proteinExistence type="predicted"/>
<protein>
    <submittedName>
        <fullName evidence="1">Uncharacterized protein</fullName>
    </submittedName>
</protein>
<evidence type="ECO:0000313" key="2">
    <source>
        <dbReference type="Proteomes" id="UP000594051"/>
    </source>
</evidence>
<dbReference type="Proteomes" id="UP000594051">
    <property type="component" value="Segment"/>
</dbReference>
<dbReference type="KEGG" id="vg:65128920"/>
<keyword evidence="2" id="KW-1185">Reference proteome</keyword>
<dbReference type="RefSeq" id="YP_010110607.1">
    <property type="nucleotide sequence ID" value="NC_055872.1"/>
</dbReference>
<dbReference type="EMBL" id="MT774379">
    <property type="protein sequence ID" value="QOR58449.1"/>
    <property type="molecule type" value="Genomic_DNA"/>
</dbReference>